<keyword evidence="3" id="KW-1185">Reference proteome</keyword>
<evidence type="ECO:0000313" key="3">
    <source>
        <dbReference type="Proteomes" id="UP000463983"/>
    </source>
</evidence>
<dbReference type="EMBL" id="CP047901">
    <property type="protein sequence ID" value="QHO63714.1"/>
    <property type="molecule type" value="Genomic_DNA"/>
</dbReference>
<name>A0A857N6S2_9BACT</name>
<gene>
    <name evidence="2" type="ORF">MICH65_0733</name>
</gene>
<evidence type="ECO:0008006" key="4">
    <source>
        <dbReference type="Google" id="ProtNLM"/>
    </source>
</evidence>
<dbReference type="RefSeq" id="WP_161932082.1">
    <property type="nucleotide sequence ID" value="NZ_CP047901.1"/>
</dbReference>
<sequence>MNKVNRVLFMAVILMLALGGSAIQAQDEVDLSQPGGLIVFYADGSRVMCATEVLDNGWSGGMFVPPADSPSPSVYASCNVPYSLSGVTRITFNTVEQPEVVFDLECADGFVPDSPEMFCRVRPS</sequence>
<organism evidence="2 3">
    <name type="scientific">Candidatus Chazhemtobacterium aquaticus</name>
    <dbReference type="NCBI Taxonomy" id="2715735"/>
    <lineage>
        <taxon>Bacteria</taxon>
        <taxon>Candidatus Chazhemtobacteraceae</taxon>
        <taxon>Candidatus Chazhemtobacterium</taxon>
    </lineage>
</organism>
<evidence type="ECO:0000313" key="2">
    <source>
        <dbReference type="EMBL" id="QHO63714.1"/>
    </source>
</evidence>
<keyword evidence="1" id="KW-0732">Signal</keyword>
<accession>A0A857N6S2</accession>
<dbReference type="KEGG" id="caqa:MICH65_0733"/>
<feature type="signal peptide" evidence="1">
    <location>
        <begin position="1"/>
        <end position="25"/>
    </location>
</feature>
<reference evidence="3" key="1">
    <citation type="journal article" date="2020" name="Microorganisms">
        <title>Complete Genome of a Member of a New Bacterial Lineage in the Microgenomates Group Reveals an Unusual Nucleotide Composition Disparity Between Two Strands of DNA and Limited Metabolic Potential.</title>
        <authorList>
            <person name="Kadnikov V.V."/>
            <person name="Mardanov A.V."/>
            <person name="Beletsky A.V."/>
            <person name="Karnachuk O.V."/>
            <person name="Ravin N.V."/>
        </authorList>
    </citation>
    <scope>NUCLEOTIDE SEQUENCE [LARGE SCALE GENOMIC DNA]</scope>
</reference>
<evidence type="ECO:0000256" key="1">
    <source>
        <dbReference type="SAM" id="SignalP"/>
    </source>
</evidence>
<protein>
    <recommendedName>
        <fullName evidence="4">Secreted protein</fullName>
    </recommendedName>
</protein>
<feature type="chain" id="PRO_5032700499" description="Secreted protein" evidence="1">
    <location>
        <begin position="26"/>
        <end position="124"/>
    </location>
</feature>
<proteinExistence type="predicted"/>
<dbReference type="AlphaFoldDB" id="A0A857N6S2"/>
<dbReference type="Proteomes" id="UP000463983">
    <property type="component" value="Chromosome"/>
</dbReference>